<feature type="region of interest" description="Disordered" evidence="1">
    <location>
        <begin position="319"/>
        <end position="341"/>
    </location>
</feature>
<evidence type="ECO:0000313" key="3">
    <source>
        <dbReference type="EMBL" id="KAH9359905.1"/>
    </source>
</evidence>
<feature type="chain" id="PRO_5039952024" evidence="2">
    <location>
        <begin position="20"/>
        <end position="341"/>
    </location>
</feature>
<keyword evidence="4" id="KW-1185">Reference proteome</keyword>
<organism evidence="3 4">
    <name type="scientific">Haemaphysalis longicornis</name>
    <name type="common">Bush tick</name>
    <dbReference type="NCBI Taxonomy" id="44386"/>
    <lineage>
        <taxon>Eukaryota</taxon>
        <taxon>Metazoa</taxon>
        <taxon>Ecdysozoa</taxon>
        <taxon>Arthropoda</taxon>
        <taxon>Chelicerata</taxon>
        <taxon>Arachnida</taxon>
        <taxon>Acari</taxon>
        <taxon>Parasitiformes</taxon>
        <taxon>Ixodida</taxon>
        <taxon>Ixodoidea</taxon>
        <taxon>Ixodidae</taxon>
        <taxon>Haemaphysalinae</taxon>
        <taxon>Haemaphysalis</taxon>
    </lineage>
</organism>
<protein>
    <submittedName>
        <fullName evidence="3">Uncharacterized protein</fullName>
    </submittedName>
</protein>
<evidence type="ECO:0000313" key="4">
    <source>
        <dbReference type="Proteomes" id="UP000821853"/>
    </source>
</evidence>
<evidence type="ECO:0000256" key="1">
    <source>
        <dbReference type="SAM" id="MobiDB-lite"/>
    </source>
</evidence>
<feature type="signal peptide" evidence="2">
    <location>
        <begin position="1"/>
        <end position="19"/>
    </location>
</feature>
<sequence>MSSEPLLLLTLLLTQAGRSHQSIFPAPIVKFQPVALPPWLHGGAYVHTQVLPPGHHYAHQRIVTHGAPLVRYVHPPPAILTAHRTVASPIIYGGWRAPVGVHARPAAIATHVAAPVFTALAFRQPVTTTRGYHAQGVAAHLKTYVPPLPTGHAIVSSYFNVPGSGRSGPPPGFPSLDGEALPSDFVARNLIPQVEQTTTVDHAKEYRDGAWAKPPAFTSFEPQPTSLFNRQDELSFNINTHRDLLTSPRPARHHQELSSTEEFPSWSTSPQGDDQPTRYSSRVTRGVGRRYAGRNRGSGDSGELRWPFEIDFAALKEKEAREKNAQLQKSTAEQQERADQS</sequence>
<comment type="caution">
    <text evidence="3">The sequence shown here is derived from an EMBL/GenBank/DDBJ whole genome shotgun (WGS) entry which is preliminary data.</text>
</comment>
<evidence type="ECO:0000256" key="2">
    <source>
        <dbReference type="SAM" id="SignalP"/>
    </source>
</evidence>
<accession>A0A9J6FC66</accession>
<dbReference type="EMBL" id="JABSTR010000001">
    <property type="protein sequence ID" value="KAH9359905.1"/>
    <property type="molecule type" value="Genomic_DNA"/>
</dbReference>
<dbReference type="AlphaFoldDB" id="A0A9J6FC66"/>
<name>A0A9J6FC66_HAELO</name>
<reference evidence="3 4" key="1">
    <citation type="journal article" date="2020" name="Cell">
        <title>Large-Scale Comparative Analyses of Tick Genomes Elucidate Their Genetic Diversity and Vector Capacities.</title>
        <authorList>
            <consortium name="Tick Genome and Microbiome Consortium (TIGMIC)"/>
            <person name="Jia N."/>
            <person name="Wang J."/>
            <person name="Shi W."/>
            <person name="Du L."/>
            <person name="Sun Y."/>
            <person name="Zhan W."/>
            <person name="Jiang J.F."/>
            <person name="Wang Q."/>
            <person name="Zhang B."/>
            <person name="Ji P."/>
            <person name="Bell-Sakyi L."/>
            <person name="Cui X.M."/>
            <person name="Yuan T.T."/>
            <person name="Jiang B.G."/>
            <person name="Yang W.F."/>
            <person name="Lam T.T."/>
            <person name="Chang Q.C."/>
            <person name="Ding S.J."/>
            <person name="Wang X.J."/>
            <person name="Zhu J.G."/>
            <person name="Ruan X.D."/>
            <person name="Zhao L."/>
            <person name="Wei J.T."/>
            <person name="Ye R.Z."/>
            <person name="Que T.C."/>
            <person name="Du C.H."/>
            <person name="Zhou Y.H."/>
            <person name="Cheng J.X."/>
            <person name="Dai P.F."/>
            <person name="Guo W.B."/>
            <person name="Han X.H."/>
            <person name="Huang E.J."/>
            <person name="Li L.F."/>
            <person name="Wei W."/>
            <person name="Gao Y.C."/>
            <person name="Liu J.Z."/>
            <person name="Shao H.Z."/>
            <person name="Wang X."/>
            <person name="Wang C.C."/>
            <person name="Yang T.C."/>
            <person name="Huo Q.B."/>
            <person name="Li W."/>
            <person name="Chen H.Y."/>
            <person name="Chen S.E."/>
            <person name="Zhou L.G."/>
            <person name="Ni X.B."/>
            <person name="Tian J.H."/>
            <person name="Sheng Y."/>
            <person name="Liu T."/>
            <person name="Pan Y.S."/>
            <person name="Xia L.Y."/>
            <person name="Li J."/>
            <person name="Zhao F."/>
            <person name="Cao W.C."/>
        </authorList>
    </citation>
    <scope>NUCLEOTIDE SEQUENCE [LARGE SCALE GENOMIC DNA]</scope>
    <source>
        <strain evidence="3">HaeL-2018</strain>
    </source>
</reference>
<dbReference type="VEuPathDB" id="VectorBase:HLOH_040965"/>
<dbReference type="OrthoDB" id="6511413at2759"/>
<keyword evidence="2" id="KW-0732">Signal</keyword>
<dbReference type="OMA" id="RWPFEID"/>
<feature type="compositionally biased region" description="Polar residues" evidence="1">
    <location>
        <begin position="257"/>
        <end position="283"/>
    </location>
</feature>
<proteinExistence type="predicted"/>
<gene>
    <name evidence="3" type="ORF">HPB48_020310</name>
</gene>
<dbReference type="Proteomes" id="UP000821853">
    <property type="component" value="Chromosome 1"/>
</dbReference>
<feature type="region of interest" description="Disordered" evidence="1">
    <location>
        <begin position="247"/>
        <end position="304"/>
    </location>
</feature>